<name>A0ABU2JGM5_9ACTN</name>
<evidence type="ECO:0000256" key="7">
    <source>
        <dbReference type="SAM" id="Phobius"/>
    </source>
</evidence>
<proteinExistence type="inferred from homology"/>
<dbReference type="EMBL" id="JAVREH010000072">
    <property type="protein sequence ID" value="MDT0264137.1"/>
    <property type="molecule type" value="Genomic_DNA"/>
</dbReference>
<feature type="transmembrane region" description="Helical" evidence="7">
    <location>
        <begin position="762"/>
        <end position="782"/>
    </location>
</feature>
<evidence type="ECO:0000259" key="8">
    <source>
        <dbReference type="Pfam" id="PF02687"/>
    </source>
</evidence>
<keyword evidence="4 7" id="KW-0812">Transmembrane</keyword>
<feature type="transmembrane region" description="Helical" evidence="7">
    <location>
        <begin position="281"/>
        <end position="305"/>
    </location>
</feature>
<feature type="domain" description="ABC3 transporter permease C-terminal" evidence="8">
    <location>
        <begin position="291"/>
        <end position="394"/>
    </location>
</feature>
<evidence type="ECO:0000313" key="9">
    <source>
        <dbReference type="EMBL" id="MDT0264137.1"/>
    </source>
</evidence>
<keyword evidence="5 7" id="KW-1133">Transmembrane helix</keyword>
<organism evidence="9 10">
    <name type="scientific">Jatrophihabitans lederbergiae</name>
    <dbReference type="NCBI Taxonomy" id="3075547"/>
    <lineage>
        <taxon>Bacteria</taxon>
        <taxon>Bacillati</taxon>
        <taxon>Actinomycetota</taxon>
        <taxon>Actinomycetes</taxon>
        <taxon>Jatrophihabitantales</taxon>
        <taxon>Jatrophihabitantaceae</taxon>
        <taxon>Jatrophihabitans</taxon>
    </lineage>
</organism>
<feature type="transmembrane region" description="Helical" evidence="7">
    <location>
        <begin position="457"/>
        <end position="478"/>
    </location>
</feature>
<evidence type="ECO:0000256" key="1">
    <source>
        <dbReference type="ARBA" id="ARBA00004651"/>
    </source>
</evidence>
<evidence type="ECO:0000256" key="5">
    <source>
        <dbReference type="ARBA" id="ARBA00022989"/>
    </source>
</evidence>
<dbReference type="InterPro" id="IPR051447">
    <property type="entry name" value="Lipoprotein-release_system"/>
</dbReference>
<protein>
    <submittedName>
        <fullName evidence="9">FtsX-like permease family protein</fullName>
    </submittedName>
</protein>
<comment type="caution">
    <text evidence="9">The sequence shown here is derived from an EMBL/GenBank/DDBJ whole genome shotgun (WGS) entry which is preliminary data.</text>
</comment>
<feature type="transmembrane region" description="Helical" evidence="7">
    <location>
        <begin position="515"/>
        <end position="535"/>
    </location>
</feature>
<evidence type="ECO:0000256" key="3">
    <source>
        <dbReference type="ARBA" id="ARBA00022475"/>
    </source>
</evidence>
<dbReference type="InterPro" id="IPR003838">
    <property type="entry name" value="ABC3_permease_C"/>
</dbReference>
<feature type="transmembrane region" description="Helical" evidence="7">
    <location>
        <begin position="419"/>
        <end position="437"/>
    </location>
</feature>
<evidence type="ECO:0000256" key="4">
    <source>
        <dbReference type="ARBA" id="ARBA00022692"/>
    </source>
</evidence>
<feature type="transmembrane region" description="Helical" evidence="7">
    <location>
        <begin position="803"/>
        <end position="828"/>
    </location>
</feature>
<sequence length="886" mass="90969">MIRIWLPALLRRQPARLLGAAIGVAIAVALLASLGAFLAHAKASMTGRAVRSVSVDWQVQVAPGGDPAATAALVAHTPGVHTSQTTGFTQVPGLSAAASGTTQTTGSGVVLGLPSSYAATFPGEIRTLTGTGTGVLLAQQTASNLHAAPGTRITIQRPGLTPVTVTVSGVVDLPQANSLFQKVGAPLRAQPTAPPDNVVLLPYPQWQQFSAPIATTRPDLVTTQIHARLSHALPTDPAAAYSTVIAAAHNVEARSTGTATVGNNLGAALDAARGDAAYAQVLFLFLGLPGAILAGLLTATVASAGARRRRGEQSLLRIRGASQRQLLRLASLEAGVIGAVGCLAGLAAALLVGRGAFGSASFGATTPSALLWAGIAVAAGLAITAAAVLLPARRDVREQTIAAGREEIAIRRYPWWARYGLDIAALVGAGLIVNAASHNGYQLVLAPEGVPTISVSYWALAGPALLWLGAGLLVWRLVDLLLGRGRRLTALLLRPFAGRLAPVLSSSMSRQRRPLVKAATVLALAIAFAISTATFNATYRAQAEADAQLTNGADVTVTESPAAAVGPGFATRLAAVPGVTGVEPLEHRYAYVGTDLQDLYGVRPGSIRSVTALQDSYFQGGSAAALMNTLQTKPDSILVSAETVKDYQLHLGDLVNLRLVDDRTHQLVTVGFHYVGVVSEFPTAPKDSFFITNAAYVAQKTRSNAVGTFLVNTGGTGSSAVAARIRTLVGPTVSVTDITTTRGAVGSSLTSVDLAGLTRVELAFALVLAAAAGGLVLALGLAERRRSLAIMNALGARRRHLRASVAGETLLVGVTGALGGAVLGAYLTQTLVKVLTGVFDPPPSTITVPWPYLAALSALTAACLTAVTVGAVRASGRNLLPTIRRL</sequence>
<dbReference type="RefSeq" id="WP_311425280.1">
    <property type="nucleotide sequence ID" value="NZ_JAVREH010000072.1"/>
</dbReference>
<feature type="transmembrane region" description="Helical" evidence="7">
    <location>
        <begin position="370"/>
        <end position="390"/>
    </location>
</feature>
<reference evidence="10" key="1">
    <citation type="submission" date="2023-07" db="EMBL/GenBank/DDBJ databases">
        <title>30 novel species of actinomycetes from the DSMZ collection.</title>
        <authorList>
            <person name="Nouioui I."/>
        </authorList>
    </citation>
    <scope>NUCLEOTIDE SEQUENCE [LARGE SCALE GENOMIC DNA]</scope>
    <source>
        <strain evidence="10">DSM 44399</strain>
    </source>
</reference>
<dbReference type="PANTHER" id="PTHR30489:SF0">
    <property type="entry name" value="LIPOPROTEIN-RELEASING SYSTEM TRANSMEMBRANE PROTEIN LOLE"/>
    <property type="match status" value="1"/>
</dbReference>
<comment type="subcellular location">
    <subcellularLocation>
        <location evidence="1">Cell membrane</location>
        <topology evidence="1">Multi-pass membrane protein</topology>
    </subcellularLocation>
</comment>
<feature type="domain" description="ABC3 transporter permease C-terminal" evidence="8">
    <location>
        <begin position="762"/>
        <end position="878"/>
    </location>
</feature>
<keyword evidence="6 7" id="KW-0472">Membrane</keyword>
<evidence type="ECO:0000256" key="2">
    <source>
        <dbReference type="ARBA" id="ARBA00005236"/>
    </source>
</evidence>
<gene>
    <name evidence="9" type="ORF">RM423_22460</name>
</gene>
<feature type="transmembrane region" description="Helical" evidence="7">
    <location>
        <begin position="326"/>
        <end position="350"/>
    </location>
</feature>
<dbReference type="Pfam" id="PF02687">
    <property type="entry name" value="FtsX"/>
    <property type="match status" value="2"/>
</dbReference>
<evidence type="ECO:0000256" key="6">
    <source>
        <dbReference type="ARBA" id="ARBA00023136"/>
    </source>
</evidence>
<comment type="similarity">
    <text evidence="2">Belongs to the ABC-4 integral membrane protein family. LolC/E subfamily.</text>
</comment>
<accession>A0ABU2JGM5</accession>
<keyword evidence="3" id="KW-1003">Cell membrane</keyword>
<dbReference type="PANTHER" id="PTHR30489">
    <property type="entry name" value="LIPOPROTEIN-RELEASING SYSTEM TRANSMEMBRANE PROTEIN LOLE"/>
    <property type="match status" value="1"/>
</dbReference>
<feature type="transmembrane region" description="Helical" evidence="7">
    <location>
        <begin position="848"/>
        <end position="872"/>
    </location>
</feature>
<evidence type="ECO:0000313" key="10">
    <source>
        <dbReference type="Proteomes" id="UP001183176"/>
    </source>
</evidence>
<keyword evidence="10" id="KW-1185">Reference proteome</keyword>
<dbReference type="Proteomes" id="UP001183176">
    <property type="component" value="Unassembled WGS sequence"/>
</dbReference>